<evidence type="ECO:0000256" key="7">
    <source>
        <dbReference type="ARBA" id="ARBA00022737"/>
    </source>
</evidence>
<keyword evidence="9" id="KW-0969">Cilium</keyword>
<dbReference type="GO" id="GO:0044782">
    <property type="term" value="P:cilium organization"/>
    <property type="evidence" value="ECO:0007669"/>
    <property type="project" value="TreeGrafter"/>
</dbReference>
<dbReference type="GO" id="GO:0045184">
    <property type="term" value="P:establishment of protein localization"/>
    <property type="evidence" value="ECO:0007669"/>
    <property type="project" value="TreeGrafter"/>
</dbReference>
<keyword evidence="5" id="KW-0963">Cytoplasm</keyword>
<proteinExistence type="inferred from homology"/>
<name>A0AAN9Y5X0_9HEMI</name>
<dbReference type="GO" id="GO:0005886">
    <property type="term" value="C:plasma membrane"/>
    <property type="evidence" value="ECO:0007669"/>
    <property type="project" value="UniProtKB-SubCell"/>
</dbReference>
<dbReference type="SUPFAM" id="SSF50978">
    <property type="entry name" value="WD40 repeat-like"/>
    <property type="match status" value="1"/>
</dbReference>
<evidence type="ECO:0000256" key="3">
    <source>
        <dbReference type="ARBA" id="ARBA00006059"/>
    </source>
</evidence>
<sequence>MLFLYEIHFWTTNDDVYISNNDLGTFKYFEKKEISRPLSFEKKKSYAQDRQYIWTLSNKKPPKLKHLIRELEVNLKSHRIIRIKWLKEDTVLLFLNSGIIVYILINLSSGDIVNVGFDKYLKDKLVSPHVCDVLMTNIFSVCCYNDPQLTLIHYSKPAFKKIYKKLSDLEPKFSSVNLPSPNGRRLPRNLCANKTGDVIAIWWKYSENDVFPWSPLVKDIDRSNVHVYSVTGSKLEILCYYRTEHDLLCMAFSSLESNILYAVEQRISREGDISIESCTFEIIKCSRLQKSNVVSIPLRSNVCSVEFSPDRRNLLVGCVDGTLILYNQTRALTHVVQTVFVPSLVRWHTDGHIVAVASDRGEIQCFDFALSCIKMQALSEDITPSNITDLSVYFAQRSQTEPPVLTEMQWNVLSCKNENPNDSLVEDSFLLLTFNSGPLVIFRFFGAAILTPEFLVTQYLNDNHIDKAINILLAVDWDTNSYACSTILKMITNYIFTSSSSPTEKYSQIQTAVESFYAPVRPMCQAVETEFYKSVRNISRRLFHYVLRHNLSDYAFSIAKQLNEHDLFMDLYYYAKSVNNVTLQAAAEEKAQRIIVEESAANLCSDSEDCDCSCSDCSSENSDHCDAGRDEVVVHQLPTPRVNYTSPTMHMSYASVTRVNPPQRTSQPKSEGKKETPMVTEVSTEFRRPSNIFSANNYLKTIPEVKPKTETRDASPSSVKGLSPISNTNLYKNIPSDIAQGLLEQAGLAESKMIESKSIKVVHFGVV</sequence>
<gene>
    <name evidence="14" type="ORF">V9T40_002751</name>
</gene>
<keyword evidence="4" id="KW-1003">Cell membrane</keyword>
<reference evidence="14 15" key="1">
    <citation type="submission" date="2024-03" db="EMBL/GenBank/DDBJ databases">
        <title>Adaptation during the transition from Ophiocordyceps entomopathogen to insect associate is accompanied by gene loss and intensified selection.</title>
        <authorList>
            <person name="Ward C.M."/>
            <person name="Onetto C.A."/>
            <person name="Borneman A.R."/>
        </authorList>
    </citation>
    <scope>NUCLEOTIDE SEQUENCE [LARGE SCALE GENOMIC DNA]</scope>
    <source>
        <strain evidence="14">AWRI1</strain>
        <tissue evidence="14">Single Adult Female</tissue>
    </source>
</reference>
<dbReference type="PANTHER" id="PTHR13667">
    <property type="entry name" value="HOMOLOC-13"/>
    <property type="match status" value="1"/>
</dbReference>
<dbReference type="InterPro" id="IPR036322">
    <property type="entry name" value="WD40_repeat_dom_sf"/>
</dbReference>
<evidence type="ECO:0000313" key="14">
    <source>
        <dbReference type="EMBL" id="KAK7591138.1"/>
    </source>
</evidence>
<keyword evidence="12" id="KW-0966">Cell projection</keyword>
<dbReference type="GO" id="GO:0007399">
    <property type="term" value="P:nervous system development"/>
    <property type="evidence" value="ECO:0007669"/>
    <property type="project" value="TreeGrafter"/>
</dbReference>
<dbReference type="InterPro" id="IPR015943">
    <property type="entry name" value="WD40/YVTN_repeat-like_dom_sf"/>
</dbReference>
<accession>A0AAN9Y5X0</accession>
<protein>
    <recommendedName>
        <fullName evidence="16">WD repeat-containing and planar cell polarity effector protein fritz</fullName>
    </recommendedName>
</protein>
<evidence type="ECO:0000256" key="10">
    <source>
        <dbReference type="ARBA" id="ARBA00023136"/>
    </source>
</evidence>
<evidence type="ECO:0000256" key="2">
    <source>
        <dbReference type="ARBA" id="ARBA00004430"/>
    </source>
</evidence>
<evidence type="ECO:0000256" key="6">
    <source>
        <dbReference type="ARBA" id="ARBA00022574"/>
    </source>
</evidence>
<keyword evidence="10" id="KW-0472">Membrane</keyword>
<dbReference type="SMART" id="SM00320">
    <property type="entry name" value="WD40"/>
    <property type="match status" value="2"/>
</dbReference>
<dbReference type="EMBL" id="JBBCAQ010000022">
    <property type="protein sequence ID" value="KAK7591138.1"/>
    <property type="molecule type" value="Genomic_DNA"/>
</dbReference>
<dbReference type="InterPro" id="IPR001680">
    <property type="entry name" value="WD40_rpt"/>
</dbReference>
<evidence type="ECO:0000256" key="12">
    <source>
        <dbReference type="ARBA" id="ARBA00023273"/>
    </source>
</evidence>
<feature type="compositionally biased region" description="Polar residues" evidence="13">
    <location>
        <begin position="657"/>
        <end position="669"/>
    </location>
</feature>
<evidence type="ECO:0000256" key="13">
    <source>
        <dbReference type="SAM" id="MobiDB-lite"/>
    </source>
</evidence>
<dbReference type="AlphaFoldDB" id="A0AAN9Y5X0"/>
<keyword evidence="15" id="KW-1185">Reference proteome</keyword>
<evidence type="ECO:0008006" key="16">
    <source>
        <dbReference type="Google" id="ProtNLM"/>
    </source>
</evidence>
<comment type="subcellular location">
    <subcellularLocation>
        <location evidence="1">Cell membrane</location>
    </subcellularLocation>
    <subcellularLocation>
        <location evidence="2">Cytoplasm</location>
        <location evidence="2">Cytoskeleton</location>
        <location evidence="2">Cilium axoneme</location>
    </subcellularLocation>
</comment>
<keyword evidence="7" id="KW-0677">Repeat</keyword>
<dbReference type="Proteomes" id="UP001367676">
    <property type="component" value="Unassembled WGS sequence"/>
</dbReference>
<keyword evidence="6" id="KW-0853">WD repeat</keyword>
<evidence type="ECO:0000256" key="11">
    <source>
        <dbReference type="ARBA" id="ARBA00023212"/>
    </source>
</evidence>
<dbReference type="GO" id="GO:0097541">
    <property type="term" value="C:axonemal basal plate"/>
    <property type="evidence" value="ECO:0007669"/>
    <property type="project" value="TreeGrafter"/>
</dbReference>
<evidence type="ECO:0000256" key="1">
    <source>
        <dbReference type="ARBA" id="ARBA00004236"/>
    </source>
</evidence>
<evidence type="ECO:0000256" key="5">
    <source>
        <dbReference type="ARBA" id="ARBA00022490"/>
    </source>
</evidence>
<feature type="region of interest" description="Disordered" evidence="13">
    <location>
        <begin position="657"/>
        <end position="681"/>
    </location>
</feature>
<organism evidence="14 15">
    <name type="scientific">Parthenolecanium corni</name>
    <dbReference type="NCBI Taxonomy" id="536013"/>
    <lineage>
        <taxon>Eukaryota</taxon>
        <taxon>Metazoa</taxon>
        <taxon>Ecdysozoa</taxon>
        <taxon>Arthropoda</taxon>
        <taxon>Hexapoda</taxon>
        <taxon>Insecta</taxon>
        <taxon>Pterygota</taxon>
        <taxon>Neoptera</taxon>
        <taxon>Paraneoptera</taxon>
        <taxon>Hemiptera</taxon>
        <taxon>Sternorrhyncha</taxon>
        <taxon>Coccoidea</taxon>
        <taxon>Coccidae</taxon>
        <taxon>Parthenolecanium</taxon>
    </lineage>
</organism>
<evidence type="ECO:0000256" key="4">
    <source>
        <dbReference type="ARBA" id="ARBA00022475"/>
    </source>
</evidence>
<dbReference type="Gene3D" id="2.130.10.10">
    <property type="entry name" value="YVTN repeat-like/Quinoprotein amine dehydrogenase"/>
    <property type="match status" value="1"/>
</dbReference>
<keyword evidence="8" id="KW-0970">Cilium biogenesis/degradation</keyword>
<dbReference type="PANTHER" id="PTHR13667:SF5">
    <property type="entry name" value="WD REPEAT-CONTAINING AND PLANAR CELL POLARITY EFFECTOR PROTEIN FRITZ HOMOLOG"/>
    <property type="match status" value="1"/>
</dbReference>
<dbReference type="InterPro" id="IPR024511">
    <property type="entry name" value="Frtz"/>
</dbReference>
<comment type="similarity">
    <text evidence="3">Belongs to the WD repeat fritz family.</text>
</comment>
<evidence type="ECO:0000313" key="15">
    <source>
        <dbReference type="Proteomes" id="UP001367676"/>
    </source>
</evidence>
<comment type="caution">
    <text evidence="14">The sequence shown here is derived from an EMBL/GenBank/DDBJ whole genome shotgun (WGS) entry which is preliminary data.</text>
</comment>
<dbReference type="Pfam" id="PF11768">
    <property type="entry name" value="Frtz"/>
    <property type="match status" value="1"/>
</dbReference>
<keyword evidence="11" id="KW-0206">Cytoskeleton</keyword>
<evidence type="ECO:0000256" key="9">
    <source>
        <dbReference type="ARBA" id="ARBA00023069"/>
    </source>
</evidence>
<evidence type="ECO:0000256" key="8">
    <source>
        <dbReference type="ARBA" id="ARBA00022794"/>
    </source>
</evidence>